<feature type="transmembrane region" description="Helical" evidence="5">
    <location>
        <begin position="34"/>
        <end position="51"/>
    </location>
</feature>
<feature type="domain" description="O-antigen ligase-related" evidence="6">
    <location>
        <begin position="272"/>
        <end position="417"/>
    </location>
</feature>
<keyword evidence="4 5" id="KW-0472">Membrane</keyword>
<evidence type="ECO:0000256" key="3">
    <source>
        <dbReference type="ARBA" id="ARBA00022989"/>
    </source>
</evidence>
<dbReference type="AlphaFoldDB" id="A0A2H0UKA4"/>
<sequence>MRVAIIALERTVVVIRSGMNQMGSFLIEDRWMRAAWYVFLILLPFTTRVLLGHVTRGFHEYEALFLYGTDVLLLLLLLFAFGLHRHHKEEWHGRSLHQLVVPIFLFVIAAGVSVAVAPSFALSLYAFARLFLLTLLAWWAIPIFLTKHRVLQMTVAVLAVVAVIQAFIGIAQFSLQGSLGLELFGESYLDPVLPGAGSKIPFGAGLLRAYGTFPHPNILGAFLLIGLFALIYFYVYLDWKLYRYDSNKTVKENWQLFIHNHAFYSRLIIAVGFFVVLLGLAVTFSRGAWISALAGLSVITVIMLLRHRVRSLLRLLFTLFFTALAVYWLLSPVLNERAQLSSTEPAVSYRLVYNQIGTELVDQYPLGVGVGSQVLHSVRGGVYQAHGLSQVWEWEPIHNLYLLIGSEVGIVGLLSFLFFLAILLWQLIRRQLPLVKLFTLGALVSLLVFGLFDHFLWTIQPGRLMLWVV</sequence>
<comment type="subcellular location">
    <subcellularLocation>
        <location evidence="1">Membrane</location>
        <topology evidence="1">Multi-pass membrane protein</topology>
    </subcellularLocation>
</comment>
<feature type="non-terminal residue" evidence="7">
    <location>
        <position position="469"/>
    </location>
</feature>
<feature type="transmembrane region" description="Helical" evidence="5">
    <location>
        <begin position="122"/>
        <end position="141"/>
    </location>
</feature>
<feature type="transmembrane region" description="Helical" evidence="5">
    <location>
        <begin position="63"/>
        <end position="83"/>
    </location>
</feature>
<dbReference type="InterPro" id="IPR007016">
    <property type="entry name" value="O-antigen_ligase-rel_domated"/>
</dbReference>
<evidence type="ECO:0000256" key="2">
    <source>
        <dbReference type="ARBA" id="ARBA00022692"/>
    </source>
</evidence>
<gene>
    <name evidence="7" type="ORF">COU11_03180</name>
</gene>
<comment type="caution">
    <text evidence="7">The sequence shown here is derived from an EMBL/GenBank/DDBJ whole genome shotgun (WGS) entry which is preliminary data.</text>
</comment>
<feature type="transmembrane region" description="Helical" evidence="5">
    <location>
        <begin position="263"/>
        <end position="282"/>
    </location>
</feature>
<dbReference type="PANTHER" id="PTHR37422">
    <property type="entry name" value="TEICHURONIC ACID BIOSYNTHESIS PROTEIN TUAE"/>
    <property type="match status" value="1"/>
</dbReference>
<feature type="transmembrane region" description="Helical" evidence="5">
    <location>
        <begin position="95"/>
        <end position="116"/>
    </location>
</feature>
<protein>
    <recommendedName>
        <fullName evidence="6">O-antigen ligase-related domain-containing protein</fullName>
    </recommendedName>
</protein>
<name>A0A2H0UKA4_9BACT</name>
<evidence type="ECO:0000256" key="5">
    <source>
        <dbReference type="SAM" id="Phobius"/>
    </source>
</evidence>
<reference evidence="8" key="1">
    <citation type="submission" date="2017-09" db="EMBL/GenBank/DDBJ databases">
        <title>Depth-based differentiation of microbial function through sediment-hosted aquifers and enrichment of novel symbionts in the deep terrestrial subsurface.</title>
        <authorList>
            <person name="Probst A.J."/>
            <person name="Ladd B."/>
            <person name="Jarett J.K."/>
            <person name="Geller-Mcgrath D.E."/>
            <person name="Sieber C.M.K."/>
            <person name="Emerson J.B."/>
            <person name="Anantharaman K."/>
            <person name="Thomas B.C."/>
            <person name="Malmstrom R."/>
            <person name="Stieglmeier M."/>
            <person name="Klingl A."/>
            <person name="Woyke T."/>
            <person name="Ryan C.M."/>
            <person name="Banfield J.F."/>
        </authorList>
    </citation>
    <scope>NUCLEOTIDE SEQUENCE [LARGE SCALE GENOMIC DNA]</scope>
</reference>
<keyword evidence="3 5" id="KW-1133">Transmembrane helix</keyword>
<evidence type="ECO:0000256" key="4">
    <source>
        <dbReference type="ARBA" id="ARBA00023136"/>
    </source>
</evidence>
<dbReference type="Proteomes" id="UP000229526">
    <property type="component" value="Unassembled WGS sequence"/>
</dbReference>
<dbReference type="InterPro" id="IPR051533">
    <property type="entry name" value="WaaL-like"/>
</dbReference>
<feature type="transmembrane region" description="Helical" evidence="5">
    <location>
        <begin position="437"/>
        <end position="457"/>
    </location>
</feature>
<keyword evidence="2 5" id="KW-0812">Transmembrane</keyword>
<organism evidence="7 8">
    <name type="scientific">Candidatus Harrisonbacteria bacterium CG10_big_fil_rev_8_21_14_0_10_49_15</name>
    <dbReference type="NCBI Taxonomy" id="1974587"/>
    <lineage>
        <taxon>Bacteria</taxon>
        <taxon>Candidatus Harrisoniibacteriota</taxon>
    </lineage>
</organism>
<dbReference type="PANTHER" id="PTHR37422:SF13">
    <property type="entry name" value="LIPOPOLYSACCHARIDE BIOSYNTHESIS PROTEIN PA4999-RELATED"/>
    <property type="match status" value="1"/>
</dbReference>
<evidence type="ECO:0000259" key="6">
    <source>
        <dbReference type="Pfam" id="PF04932"/>
    </source>
</evidence>
<feature type="transmembrane region" description="Helical" evidence="5">
    <location>
        <begin position="312"/>
        <end position="330"/>
    </location>
</feature>
<dbReference type="EMBL" id="PFBD01000023">
    <property type="protein sequence ID" value="PIR86834.1"/>
    <property type="molecule type" value="Genomic_DNA"/>
</dbReference>
<accession>A0A2H0UKA4</accession>
<proteinExistence type="predicted"/>
<evidence type="ECO:0000313" key="7">
    <source>
        <dbReference type="EMBL" id="PIR86834.1"/>
    </source>
</evidence>
<dbReference type="Pfam" id="PF04932">
    <property type="entry name" value="Wzy_C"/>
    <property type="match status" value="1"/>
</dbReference>
<evidence type="ECO:0000256" key="1">
    <source>
        <dbReference type="ARBA" id="ARBA00004141"/>
    </source>
</evidence>
<feature type="transmembrane region" description="Helical" evidence="5">
    <location>
        <begin position="218"/>
        <end position="237"/>
    </location>
</feature>
<feature type="transmembrane region" description="Helical" evidence="5">
    <location>
        <begin position="288"/>
        <end position="305"/>
    </location>
</feature>
<feature type="transmembrane region" description="Helical" evidence="5">
    <location>
        <begin position="153"/>
        <end position="175"/>
    </location>
</feature>
<feature type="transmembrane region" description="Helical" evidence="5">
    <location>
        <begin position="400"/>
        <end position="425"/>
    </location>
</feature>
<evidence type="ECO:0000313" key="8">
    <source>
        <dbReference type="Proteomes" id="UP000229526"/>
    </source>
</evidence>
<dbReference type="GO" id="GO:0016020">
    <property type="term" value="C:membrane"/>
    <property type="evidence" value="ECO:0007669"/>
    <property type="project" value="UniProtKB-SubCell"/>
</dbReference>